<feature type="compositionally biased region" description="Polar residues" evidence="1">
    <location>
        <begin position="1"/>
        <end position="14"/>
    </location>
</feature>
<organism evidence="2 3">
    <name type="scientific">Chlorella vulgaris</name>
    <name type="common">Green alga</name>
    <dbReference type="NCBI Taxonomy" id="3077"/>
    <lineage>
        <taxon>Eukaryota</taxon>
        <taxon>Viridiplantae</taxon>
        <taxon>Chlorophyta</taxon>
        <taxon>core chlorophytes</taxon>
        <taxon>Trebouxiophyceae</taxon>
        <taxon>Chlorellales</taxon>
        <taxon>Chlorellaceae</taxon>
        <taxon>Chlorella clade</taxon>
        <taxon>Chlorella</taxon>
    </lineage>
</organism>
<reference evidence="2" key="1">
    <citation type="journal article" date="2019" name="Plant J.">
        <title>Chlorella vulgaris genome assembly and annotation reveals the molecular basis for metabolic acclimation to high light conditions.</title>
        <authorList>
            <person name="Cecchin M."/>
            <person name="Marcolungo L."/>
            <person name="Rossato M."/>
            <person name="Girolomoni L."/>
            <person name="Cosentino E."/>
            <person name="Cuine S."/>
            <person name="Li-Beisson Y."/>
            <person name="Delledonne M."/>
            <person name="Ballottari M."/>
        </authorList>
    </citation>
    <scope>NUCLEOTIDE SEQUENCE</scope>
    <source>
        <strain evidence="2">211/11P</strain>
    </source>
</reference>
<dbReference type="EMBL" id="SIDB01000011">
    <property type="protein sequence ID" value="KAI3426459.1"/>
    <property type="molecule type" value="Genomic_DNA"/>
</dbReference>
<dbReference type="Proteomes" id="UP001055712">
    <property type="component" value="Unassembled WGS sequence"/>
</dbReference>
<feature type="region of interest" description="Disordered" evidence="1">
    <location>
        <begin position="38"/>
        <end position="95"/>
    </location>
</feature>
<evidence type="ECO:0000256" key="1">
    <source>
        <dbReference type="SAM" id="MobiDB-lite"/>
    </source>
</evidence>
<sequence>MKPSDPTTFVSKQTPLAARGGAVTDELPAGVLEACSLPREPPHALQPEGEGPEVMMEPLRQRDPEVRRLSVAEAQAETNKAAAKAHVESMKKRTQ</sequence>
<proteinExistence type="predicted"/>
<feature type="compositionally biased region" description="Basic and acidic residues" evidence="1">
    <location>
        <begin position="85"/>
        <end position="95"/>
    </location>
</feature>
<reference evidence="2" key="2">
    <citation type="submission" date="2020-11" db="EMBL/GenBank/DDBJ databases">
        <authorList>
            <person name="Cecchin M."/>
            <person name="Marcolungo L."/>
            <person name="Rossato M."/>
            <person name="Girolomoni L."/>
            <person name="Cosentino E."/>
            <person name="Cuine S."/>
            <person name="Li-Beisson Y."/>
            <person name="Delledonne M."/>
            <person name="Ballottari M."/>
        </authorList>
    </citation>
    <scope>NUCLEOTIDE SEQUENCE</scope>
    <source>
        <strain evidence="2">211/11P</strain>
        <tissue evidence="2">Whole cell</tissue>
    </source>
</reference>
<accession>A0A9D4TIR6</accession>
<gene>
    <name evidence="2" type="ORF">D9Q98_008826</name>
</gene>
<name>A0A9D4TIR6_CHLVU</name>
<evidence type="ECO:0000313" key="2">
    <source>
        <dbReference type="EMBL" id="KAI3426459.1"/>
    </source>
</evidence>
<protein>
    <submittedName>
        <fullName evidence="2">Uncharacterized protein</fullName>
    </submittedName>
</protein>
<feature type="region of interest" description="Disordered" evidence="1">
    <location>
        <begin position="1"/>
        <end position="22"/>
    </location>
</feature>
<feature type="compositionally biased region" description="Low complexity" evidence="1">
    <location>
        <begin position="47"/>
        <end position="58"/>
    </location>
</feature>
<feature type="compositionally biased region" description="Basic and acidic residues" evidence="1">
    <location>
        <begin position="59"/>
        <end position="70"/>
    </location>
</feature>
<keyword evidence="3" id="KW-1185">Reference proteome</keyword>
<dbReference type="AlphaFoldDB" id="A0A9D4TIR6"/>
<feature type="compositionally biased region" description="Low complexity" evidence="1">
    <location>
        <begin position="72"/>
        <end position="84"/>
    </location>
</feature>
<comment type="caution">
    <text evidence="2">The sequence shown here is derived from an EMBL/GenBank/DDBJ whole genome shotgun (WGS) entry which is preliminary data.</text>
</comment>
<evidence type="ECO:0000313" key="3">
    <source>
        <dbReference type="Proteomes" id="UP001055712"/>
    </source>
</evidence>